<organism evidence="1 2">
    <name type="scientific">Glarea lozoyensis (strain ATCC 74030 / MF5533)</name>
    <dbReference type="NCBI Taxonomy" id="1104152"/>
    <lineage>
        <taxon>Eukaryota</taxon>
        <taxon>Fungi</taxon>
        <taxon>Dikarya</taxon>
        <taxon>Ascomycota</taxon>
        <taxon>Pezizomycotina</taxon>
        <taxon>Leotiomycetes</taxon>
        <taxon>Helotiales</taxon>
        <taxon>Helotiaceae</taxon>
        <taxon>Glarea</taxon>
    </lineage>
</organism>
<comment type="caution">
    <text evidence="1">The sequence shown here is derived from an EMBL/GenBank/DDBJ whole genome shotgun (WGS) entry which is preliminary data.</text>
</comment>
<sequence>MHVTSGPKATVAFSGVQLMAVVNGVCLEVRVWRRVEVVGCICCVGGEEEI</sequence>
<dbReference type="HOGENOM" id="CLU_3125212_0_0_1"/>
<name>H0EEG0_GLAL7</name>
<dbReference type="InParanoid" id="H0EEG0"/>
<reference evidence="1 2" key="1">
    <citation type="journal article" date="2012" name="Eukaryot. Cell">
        <title>Genome sequence of the fungus Glarea lozoyensis: the first genome sequence of a species from the Helotiaceae family.</title>
        <authorList>
            <person name="Youssar L."/>
            <person name="Gruening B.A."/>
            <person name="Erxleben A."/>
            <person name="Guenther S."/>
            <person name="Huettel W."/>
        </authorList>
    </citation>
    <scope>NUCLEOTIDE SEQUENCE [LARGE SCALE GENOMIC DNA]</scope>
    <source>
        <strain evidence="2">ATCC 74030 / MF5533</strain>
    </source>
</reference>
<dbReference type="Proteomes" id="UP000005446">
    <property type="component" value="Unassembled WGS sequence"/>
</dbReference>
<proteinExistence type="predicted"/>
<evidence type="ECO:0000313" key="1">
    <source>
        <dbReference type="EMBL" id="EHL02873.1"/>
    </source>
</evidence>
<dbReference type="AlphaFoldDB" id="H0EEG0"/>
<keyword evidence="2" id="KW-1185">Reference proteome</keyword>
<accession>H0EEG0</accession>
<protein>
    <submittedName>
        <fullName evidence="1">Uncharacterized protein</fullName>
    </submittedName>
</protein>
<evidence type="ECO:0000313" key="2">
    <source>
        <dbReference type="Proteomes" id="UP000005446"/>
    </source>
</evidence>
<gene>
    <name evidence="1" type="ORF">M7I_0835</name>
</gene>
<dbReference type="EMBL" id="AGUE01000016">
    <property type="protein sequence ID" value="EHL02873.1"/>
    <property type="molecule type" value="Genomic_DNA"/>
</dbReference>